<protein>
    <recommendedName>
        <fullName evidence="3">Lipoprotein</fullName>
    </recommendedName>
</protein>
<organism evidence="1 2">
    <name type="scientific">Spectribacter hydrogenoxidans</name>
    <dbReference type="NCBI Taxonomy" id="3075608"/>
    <lineage>
        <taxon>Bacteria</taxon>
        <taxon>Pseudomonadati</taxon>
        <taxon>Pseudomonadota</taxon>
        <taxon>Gammaproteobacteria</taxon>
        <taxon>Salinisphaerales</taxon>
        <taxon>Salinisphaeraceae</taxon>
        <taxon>Spectribacter</taxon>
    </lineage>
</organism>
<evidence type="ECO:0000313" key="1">
    <source>
        <dbReference type="EMBL" id="MDT0634646.1"/>
    </source>
</evidence>
<proteinExistence type="predicted"/>
<reference evidence="1 2" key="1">
    <citation type="submission" date="2023-09" db="EMBL/GenBank/DDBJ databases">
        <authorList>
            <person name="Rey-Velasco X."/>
        </authorList>
    </citation>
    <scope>NUCLEOTIDE SEQUENCE [LARGE SCALE GENOMIC DNA]</scope>
    <source>
        <strain evidence="1 2">W335</strain>
    </source>
</reference>
<gene>
    <name evidence="1" type="ORF">RM532_06725</name>
</gene>
<keyword evidence="2" id="KW-1185">Reference proteome</keyword>
<evidence type="ECO:0008006" key="3">
    <source>
        <dbReference type="Google" id="ProtNLM"/>
    </source>
</evidence>
<dbReference type="Proteomes" id="UP001251857">
    <property type="component" value="Unassembled WGS sequence"/>
</dbReference>
<accession>A0ABU3BZB7</accession>
<comment type="caution">
    <text evidence="1">The sequence shown here is derived from an EMBL/GenBank/DDBJ whole genome shotgun (WGS) entry which is preliminary data.</text>
</comment>
<sequence>MNQRIGIPERHHGGWLKMAAEQTRSLAWMAALTLLMSGCATPLPERSAPPANTVAVAETDVGLAGRLNTRLAALGWALVPYQSGQSAGTPGPVPADLADRARYRLELRAEEVGACGNLEPNYIYDIRLIDNRDESIAARRHGRGCEIDTARRFEDLLRQRKLVPSAEAA</sequence>
<name>A0ABU3BZB7_9GAMM</name>
<dbReference type="EMBL" id="JAVRIB010000005">
    <property type="protein sequence ID" value="MDT0634646.1"/>
    <property type="molecule type" value="Genomic_DNA"/>
</dbReference>
<dbReference type="RefSeq" id="WP_311652444.1">
    <property type="nucleotide sequence ID" value="NZ_JAVRIB010000005.1"/>
</dbReference>
<evidence type="ECO:0000313" key="2">
    <source>
        <dbReference type="Proteomes" id="UP001251857"/>
    </source>
</evidence>